<protein>
    <submittedName>
        <fullName evidence="1">Uncharacterized protein</fullName>
    </submittedName>
</protein>
<dbReference type="AlphaFoldDB" id="A0A285N736"/>
<accession>A0A285N736</accession>
<name>A0A285N736_9BACI</name>
<dbReference type="EMBL" id="OBEK01000001">
    <property type="protein sequence ID" value="SNZ03531.1"/>
    <property type="molecule type" value="Genomic_DNA"/>
</dbReference>
<sequence>MYIKFRDENHEIKYQNLRAGIGNAEFLENKGCLAVLYLMAGDSRLEKLFKPYFQVDGCQFAYEQMFKDYELDNDLLRLAKLGAHLFDGHIGMTPMLLDEIHEDRDWFLAWNAVMMRRFGTVTGYEVPSNKFYQSFISEDFSV</sequence>
<reference evidence="2" key="1">
    <citation type="submission" date="2017-09" db="EMBL/GenBank/DDBJ databases">
        <authorList>
            <person name="Varghese N."/>
            <person name="Submissions S."/>
        </authorList>
    </citation>
    <scope>NUCLEOTIDE SEQUENCE [LARGE SCALE GENOMIC DNA]</scope>
    <source>
        <strain evidence="2">CGMCC 1.8913</strain>
    </source>
</reference>
<dbReference type="Proteomes" id="UP000219356">
    <property type="component" value="Unassembled WGS sequence"/>
</dbReference>
<evidence type="ECO:0000313" key="1">
    <source>
        <dbReference type="EMBL" id="SNZ03531.1"/>
    </source>
</evidence>
<dbReference type="OrthoDB" id="2965222at2"/>
<organism evidence="1 2">
    <name type="scientific">Terribacillus aidingensis</name>
    <dbReference type="NCBI Taxonomy" id="586416"/>
    <lineage>
        <taxon>Bacteria</taxon>
        <taxon>Bacillati</taxon>
        <taxon>Bacillota</taxon>
        <taxon>Bacilli</taxon>
        <taxon>Bacillales</taxon>
        <taxon>Bacillaceae</taxon>
        <taxon>Terribacillus</taxon>
    </lineage>
</organism>
<dbReference type="RefSeq" id="WP_097038728.1">
    <property type="nucleotide sequence ID" value="NZ_OBEK01000001.1"/>
</dbReference>
<evidence type="ECO:0000313" key="2">
    <source>
        <dbReference type="Proteomes" id="UP000219356"/>
    </source>
</evidence>
<keyword evidence="2" id="KW-1185">Reference proteome</keyword>
<gene>
    <name evidence="1" type="ORF">SAMN05421503_0386</name>
</gene>
<proteinExistence type="predicted"/>